<feature type="compositionally biased region" description="Low complexity" evidence="1">
    <location>
        <begin position="289"/>
        <end position="300"/>
    </location>
</feature>
<evidence type="ECO:0000313" key="2">
    <source>
        <dbReference type="EMBL" id="OJH42757.1"/>
    </source>
</evidence>
<protein>
    <recommendedName>
        <fullName evidence="4">Lipoprotein</fullName>
    </recommendedName>
</protein>
<comment type="caution">
    <text evidence="2">The sequence shown here is derived from an EMBL/GenBank/DDBJ whole genome shotgun (WGS) entry which is preliminary data.</text>
</comment>
<feature type="region of interest" description="Disordered" evidence="1">
    <location>
        <begin position="263"/>
        <end position="310"/>
    </location>
</feature>
<reference evidence="3" key="1">
    <citation type="submission" date="2016-11" db="EMBL/GenBank/DDBJ databases">
        <authorList>
            <person name="Shukria A."/>
            <person name="Stevens D.C."/>
        </authorList>
    </citation>
    <scope>NUCLEOTIDE SEQUENCE [LARGE SCALE GENOMIC DNA]</scope>
    <source>
        <strain evidence="3">Cbfe23</strain>
    </source>
</reference>
<dbReference type="RefSeq" id="WP_143177318.1">
    <property type="nucleotide sequence ID" value="NZ_MPIN01000001.1"/>
</dbReference>
<proteinExistence type="predicted"/>
<dbReference type="PROSITE" id="PS51257">
    <property type="entry name" value="PROKAR_LIPOPROTEIN"/>
    <property type="match status" value="1"/>
</dbReference>
<evidence type="ECO:0000256" key="1">
    <source>
        <dbReference type="SAM" id="MobiDB-lite"/>
    </source>
</evidence>
<feature type="compositionally biased region" description="Pro residues" evidence="1">
    <location>
        <begin position="272"/>
        <end position="281"/>
    </location>
</feature>
<accession>A0A1L9BKI1</accession>
<evidence type="ECO:0000313" key="3">
    <source>
        <dbReference type="Proteomes" id="UP000182229"/>
    </source>
</evidence>
<dbReference type="OrthoDB" id="5513174at2"/>
<dbReference type="EMBL" id="MPIN01000001">
    <property type="protein sequence ID" value="OJH42757.1"/>
    <property type="molecule type" value="Genomic_DNA"/>
</dbReference>
<organism evidence="2 3">
    <name type="scientific">Cystobacter ferrugineus</name>
    <dbReference type="NCBI Taxonomy" id="83449"/>
    <lineage>
        <taxon>Bacteria</taxon>
        <taxon>Pseudomonadati</taxon>
        <taxon>Myxococcota</taxon>
        <taxon>Myxococcia</taxon>
        <taxon>Myxococcales</taxon>
        <taxon>Cystobacterineae</taxon>
        <taxon>Archangiaceae</taxon>
        <taxon>Cystobacter</taxon>
    </lineage>
</organism>
<gene>
    <name evidence="2" type="ORF">BON30_06155</name>
</gene>
<name>A0A1L9BKI1_9BACT</name>
<sequence length="338" mass="36979">MRGKYLAVMLVFVGCQRSPSPAAPVDVIELSLDGGPEEATASPHAVEGKDTAAPAEEKPELSWTALSADGRAEVRQTRSLGGKGCTASSTVSTPFERTEVMWKWDTCVATREQLKFVSPDGQRVIVLDALPGLVGQEWRGLELVTLYEQGLRLKFLRAQTAVRTPEVRREPFSGLAWVKGTAGLPGTPPKYTDDGGAIEFETVDGQMFRLGFDGAGFPPPAEEARVFMAEEGMYRYTDEQGTVRVVNSVDDIPERYRSRAARVRGEVTVRPAPKPQAPPPSAKEEPAKEALPPELAKELPGVPPQLVPPSKLINEAKETVEKVQEIRREQDRVLETLH</sequence>
<dbReference type="AlphaFoldDB" id="A0A1L9BKI1"/>
<feature type="region of interest" description="Disordered" evidence="1">
    <location>
        <begin position="34"/>
        <end position="59"/>
    </location>
</feature>
<evidence type="ECO:0008006" key="4">
    <source>
        <dbReference type="Google" id="ProtNLM"/>
    </source>
</evidence>
<keyword evidence="3" id="KW-1185">Reference proteome</keyword>
<dbReference type="Proteomes" id="UP000182229">
    <property type="component" value="Unassembled WGS sequence"/>
</dbReference>
<reference evidence="2 3" key="2">
    <citation type="submission" date="2016-12" db="EMBL/GenBank/DDBJ databases">
        <title>Draft Genome Sequence of Cystobacter ferrugineus Strain Cbfe23.</title>
        <authorList>
            <person name="Akbar S."/>
            <person name="Dowd S.E."/>
            <person name="Stevens D.C."/>
        </authorList>
    </citation>
    <scope>NUCLEOTIDE SEQUENCE [LARGE SCALE GENOMIC DNA]</scope>
    <source>
        <strain evidence="2 3">Cbfe23</strain>
    </source>
</reference>
<feature type="compositionally biased region" description="Basic and acidic residues" evidence="1">
    <location>
        <begin position="46"/>
        <end position="59"/>
    </location>
</feature>